<protein>
    <submittedName>
        <fullName evidence="1">Uncharacterized protein</fullName>
    </submittedName>
</protein>
<dbReference type="Proteomes" id="UP000026915">
    <property type="component" value="Chromosome 9"/>
</dbReference>
<proteinExistence type="predicted"/>
<dbReference type="AlphaFoldDB" id="A0A061GI37"/>
<reference evidence="1 2" key="1">
    <citation type="journal article" date="2013" name="Genome Biol.">
        <title>The genome sequence of the most widely cultivated cacao type and its use to identify candidate genes regulating pod color.</title>
        <authorList>
            <person name="Motamayor J.C."/>
            <person name="Mockaitis K."/>
            <person name="Schmutz J."/>
            <person name="Haiminen N."/>
            <person name="Iii D.L."/>
            <person name="Cornejo O."/>
            <person name="Findley S.D."/>
            <person name="Zheng P."/>
            <person name="Utro F."/>
            <person name="Royaert S."/>
            <person name="Saski C."/>
            <person name="Jenkins J."/>
            <person name="Podicheti R."/>
            <person name="Zhao M."/>
            <person name="Scheffler B.E."/>
            <person name="Stack J.C."/>
            <person name="Feltus F.A."/>
            <person name="Mustiga G.M."/>
            <person name="Amores F."/>
            <person name="Phillips W."/>
            <person name="Marelli J.P."/>
            <person name="May G.D."/>
            <person name="Shapiro H."/>
            <person name="Ma J."/>
            <person name="Bustamante C.D."/>
            <person name="Schnell R.J."/>
            <person name="Main D."/>
            <person name="Gilbert D."/>
            <person name="Parida L."/>
            <person name="Kuhn D.N."/>
        </authorList>
    </citation>
    <scope>NUCLEOTIDE SEQUENCE [LARGE SCALE GENOMIC DNA]</scope>
    <source>
        <strain evidence="2">cv. Matina 1-6</strain>
    </source>
</reference>
<dbReference type="Gramene" id="EOY29545">
    <property type="protein sequence ID" value="EOY29545"/>
    <property type="gene ID" value="TCM_037052"/>
</dbReference>
<gene>
    <name evidence="1" type="ORF">TCM_037052</name>
</gene>
<sequence length="70" mass="8036">MFYFLIYGIHINKTPWLKEIYNMEMDLPTSSCTRCWVLHFPSLGGHSHSLTIRIASHCLVCGDLKKNGIP</sequence>
<dbReference type="EMBL" id="CM001887">
    <property type="protein sequence ID" value="EOY29545.1"/>
    <property type="molecule type" value="Genomic_DNA"/>
</dbReference>
<evidence type="ECO:0000313" key="2">
    <source>
        <dbReference type="Proteomes" id="UP000026915"/>
    </source>
</evidence>
<evidence type="ECO:0000313" key="1">
    <source>
        <dbReference type="EMBL" id="EOY29545.1"/>
    </source>
</evidence>
<name>A0A061GI37_THECC</name>
<keyword evidence="2" id="KW-1185">Reference proteome</keyword>
<accession>A0A061GI37</accession>
<organism evidence="1 2">
    <name type="scientific">Theobroma cacao</name>
    <name type="common">Cacao</name>
    <name type="synonym">Cocoa</name>
    <dbReference type="NCBI Taxonomy" id="3641"/>
    <lineage>
        <taxon>Eukaryota</taxon>
        <taxon>Viridiplantae</taxon>
        <taxon>Streptophyta</taxon>
        <taxon>Embryophyta</taxon>
        <taxon>Tracheophyta</taxon>
        <taxon>Spermatophyta</taxon>
        <taxon>Magnoliopsida</taxon>
        <taxon>eudicotyledons</taxon>
        <taxon>Gunneridae</taxon>
        <taxon>Pentapetalae</taxon>
        <taxon>rosids</taxon>
        <taxon>malvids</taxon>
        <taxon>Malvales</taxon>
        <taxon>Malvaceae</taxon>
        <taxon>Byttnerioideae</taxon>
        <taxon>Theobroma</taxon>
    </lineage>
</organism>
<dbReference type="InParanoid" id="A0A061GI37"/>
<dbReference type="HOGENOM" id="CLU_2763006_0_0_1"/>